<evidence type="ECO:0000256" key="5">
    <source>
        <dbReference type="ARBA" id="ARBA00023326"/>
    </source>
</evidence>
<feature type="signal peptide" evidence="7">
    <location>
        <begin position="1"/>
        <end position="25"/>
    </location>
</feature>
<dbReference type="CDD" id="cd15482">
    <property type="entry name" value="Sialidase_non-viral"/>
    <property type="match status" value="2"/>
</dbReference>
<gene>
    <name evidence="8" type="ORF">GCM10008938_41680</name>
</gene>
<keyword evidence="4" id="KW-0326">Glycosidase</keyword>
<evidence type="ECO:0000256" key="1">
    <source>
        <dbReference type="ARBA" id="ARBA00022729"/>
    </source>
</evidence>
<organism evidence="8 9">
    <name type="scientific">Deinococcus roseus</name>
    <dbReference type="NCBI Taxonomy" id="392414"/>
    <lineage>
        <taxon>Bacteria</taxon>
        <taxon>Thermotogati</taxon>
        <taxon>Deinococcota</taxon>
        <taxon>Deinococci</taxon>
        <taxon>Deinococcales</taxon>
        <taxon>Deinococcaceae</taxon>
        <taxon>Deinococcus</taxon>
    </lineage>
</organism>
<evidence type="ECO:0000256" key="7">
    <source>
        <dbReference type="SAM" id="SignalP"/>
    </source>
</evidence>
<keyword evidence="1 7" id="KW-0732">Signal</keyword>
<dbReference type="Gene3D" id="2.130.10.10">
    <property type="entry name" value="YVTN repeat-like/Quinoprotein amine dehydrogenase"/>
    <property type="match status" value="2"/>
</dbReference>
<dbReference type="PANTHER" id="PTHR43739">
    <property type="entry name" value="XYLOGLUCANASE (EUROFUNG)"/>
    <property type="match status" value="1"/>
</dbReference>
<keyword evidence="9" id="KW-1185">Reference proteome</keyword>
<evidence type="ECO:0000256" key="2">
    <source>
        <dbReference type="ARBA" id="ARBA00022801"/>
    </source>
</evidence>
<evidence type="ECO:0000256" key="3">
    <source>
        <dbReference type="ARBA" id="ARBA00023277"/>
    </source>
</evidence>
<evidence type="ECO:0000256" key="4">
    <source>
        <dbReference type="ARBA" id="ARBA00023295"/>
    </source>
</evidence>
<name>A0ABQ2DAH7_9DEIO</name>
<evidence type="ECO:0000256" key="6">
    <source>
        <dbReference type="ARBA" id="ARBA00037986"/>
    </source>
</evidence>
<dbReference type="InterPro" id="IPR015943">
    <property type="entry name" value="WD40/YVTN_repeat-like_dom_sf"/>
</dbReference>
<dbReference type="PANTHER" id="PTHR43739:SF2">
    <property type="entry name" value="OLIGOXYLOGLUCAN-REDUCING END-SPECIFIC XYLOGLUCANASE-RELATED"/>
    <property type="match status" value="1"/>
</dbReference>
<reference evidence="9" key="1">
    <citation type="journal article" date="2019" name="Int. J. Syst. Evol. Microbiol.">
        <title>The Global Catalogue of Microorganisms (GCM) 10K type strain sequencing project: providing services to taxonomists for standard genome sequencing and annotation.</title>
        <authorList>
            <consortium name="The Broad Institute Genomics Platform"/>
            <consortium name="The Broad Institute Genome Sequencing Center for Infectious Disease"/>
            <person name="Wu L."/>
            <person name="Ma J."/>
        </authorList>
    </citation>
    <scope>NUCLEOTIDE SEQUENCE [LARGE SCALE GENOMIC DNA]</scope>
    <source>
        <strain evidence="9">JCM 14370</strain>
    </source>
</reference>
<dbReference type="SUPFAM" id="SSF110296">
    <property type="entry name" value="Oligoxyloglucan reducing end-specific cellobiohydrolase"/>
    <property type="match status" value="2"/>
</dbReference>
<comment type="caution">
    <text evidence="8">The sequence shown here is derived from an EMBL/GenBank/DDBJ whole genome shotgun (WGS) entry which is preliminary data.</text>
</comment>
<protein>
    <submittedName>
        <fullName evidence="8">Xyloglucanase</fullName>
    </submittedName>
</protein>
<dbReference type="EMBL" id="BMOD01000023">
    <property type="protein sequence ID" value="GGJ51364.1"/>
    <property type="molecule type" value="Genomic_DNA"/>
</dbReference>
<keyword evidence="2" id="KW-0378">Hydrolase</keyword>
<evidence type="ECO:0000313" key="9">
    <source>
        <dbReference type="Proteomes" id="UP000632222"/>
    </source>
</evidence>
<dbReference type="RefSeq" id="WP_194510052.1">
    <property type="nucleotide sequence ID" value="NZ_BMOD01000023.1"/>
</dbReference>
<keyword evidence="5" id="KW-0624">Polysaccharide degradation</keyword>
<evidence type="ECO:0000313" key="8">
    <source>
        <dbReference type="EMBL" id="GGJ51364.1"/>
    </source>
</evidence>
<dbReference type="Proteomes" id="UP000632222">
    <property type="component" value="Unassembled WGS sequence"/>
</dbReference>
<proteinExistence type="inferred from homology"/>
<dbReference type="PROSITE" id="PS51257">
    <property type="entry name" value="PROKAR_LIPOPROTEIN"/>
    <property type="match status" value="1"/>
</dbReference>
<feature type="chain" id="PRO_5045241339" evidence="7">
    <location>
        <begin position="26"/>
        <end position="758"/>
    </location>
</feature>
<accession>A0ABQ2DAH7</accession>
<comment type="similarity">
    <text evidence="6">Belongs to the glycosyl hydrolase 74 family.</text>
</comment>
<keyword evidence="3" id="KW-0119">Carbohydrate metabolism</keyword>
<sequence>MLKMSRTFKPSVLALGLLVGTVSCATLPIPRVTTQAYSWKNVEVVGGGYVPGIIFNQKEKDLIYARTDIGGAYRWDKTTGRWIQLLNWVGADDWGLSGVDSLATDPVDPNRVYLLAGTYTNDWDPNNGAILRSTDRGNTWARTDLPFKSGGNMPGRGMGERLSIDPNKNSILYLGTRSGNGLWRSTDYGVNWSKVTAFTNPGDYVQTPGDAYAGDKVGVVWITFDKSTGTAGNATQTLYVGVADKAHPLYQSLDGGTTWTEVPGQPTGFLPHHGVLDGKGNLYITYSDGAGPYDGQKGDVWKYDTIKKEWSNISPVPSSSGDDYFGYGGLAVDAQNPDTLMVAALNSWWPDTVLFRSTDAGKSWTRIWDWDAWPSLKKRYTLDSSGAPWLNFGNTTPRDPEPLVKVGWMVDDLEIDPFDSNRMLYGTGATVFGTSNLTEWDSDNKIDLKVMAQGIEETAVLDLISPPVGANLHSALGDIAGFKHTDLTKVPAKMAAQPNGGSQTSLDYAELKPEILVRVGNGDATHSFALSTDGGDTWTNGTSPAGTSGGGSVYISAKGTTILWSPQGAKVSFSADQGAKWTPSAGLPEGPAKIVSDRVNDSIFYAFSGNALYVSLDGGKNFVARRAAGLPAVVESAWIQSVPGTEGDLWLAAGKSGLYHSTDGGIKFQKLDLVDTANVVGFGKAAPGKKYVAIYITGKVEGKQGFYRSDDAGQTWVRINDNQHQYGSTNSAITGDPRVYGRVYIGTNGYGIVYGDIK</sequence>
<dbReference type="InterPro" id="IPR052025">
    <property type="entry name" value="Xyloglucanase_GH74"/>
</dbReference>